<evidence type="ECO:0000313" key="3">
    <source>
        <dbReference type="Proteomes" id="UP000001631"/>
    </source>
</evidence>
<evidence type="ECO:0000313" key="2">
    <source>
        <dbReference type="EMBL" id="EEH03636.1"/>
    </source>
</evidence>
<dbReference type="GO" id="GO:0005739">
    <property type="term" value="C:mitochondrion"/>
    <property type="evidence" value="ECO:0007669"/>
    <property type="project" value="TreeGrafter"/>
</dbReference>
<dbReference type="InterPro" id="IPR011009">
    <property type="entry name" value="Kinase-like_dom_sf"/>
</dbReference>
<protein>
    <submittedName>
        <fullName evidence="2">Phosphotransferase enzyme family protein</fullName>
    </submittedName>
</protein>
<dbReference type="InParanoid" id="C0NXW8"/>
<organism evidence="2 3">
    <name type="scientific">Ajellomyces capsulatus (strain G186AR / H82 / ATCC MYA-2454 / RMSCC 2432)</name>
    <name type="common">Darling's disease fungus</name>
    <name type="synonym">Histoplasma capsulatum</name>
    <dbReference type="NCBI Taxonomy" id="447093"/>
    <lineage>
        <taxon>Eukaryota</taxon>
        <taxon>Fungi</taxon>
        <taxon>Dikarya</taxon>
        <taxon>Ascomycota</taxon>
        <taxon>Pezizomycotina</taxon>
        <taxon>Eurotiomycetes</taxon>
        <taxon>Eurotiomycetidae</taxon>
        <taxon>Onygenales</taxon>
        <taxon>Ajellomycetaceae</taxon>
        <taxon>Histoplasma</taxon>
    </lineage>
</organism>
<dbReference type="Gene3D" id="3.90.1200.10">
    <property type="match status" value="1"/>
</dbReference>
<dbReference type="GeneID" id="69040778"/>
<dbReference type="VEuPathDB" id="FungiDB:I7I50_04318"/>
<dbReference type="PANTHER" id="PTHR36091:SF2">
    <property type="entry name" value="AMINOGLYCOSIDE PHOSPHOTRANSFERASE DOMAIN-CONTAINING PROTEIN"/>
    <property type="match status" value="1"/>
</dbReference>
<feature type="domain" description="Aminoglycoside phosphotransferase" evidence="1">
    <location>
        <begin position="290"/>
        <end position="333"/>
    </location>
</feature>
<dbReference type="Pfam" id="PF01636">
    <property type="entry name" value="APH"/>
    <property type="match status" value="1"/>
</dbReference>
<keyword evidence="3" id="KW-1185">Reference proteome</keyword>
<reference evidence="2" key="1">
    <citation type="submission" date="2009-02" db="EMBL/GenBank/DDBJ databases">
        <title>The Genome Sequence of Ajellomyces capsulatus strain G186AR.</title>
        <authorList>
            <consortium name="The Broad Institute Genome Sequencing Platform"/>
            <person name="Champion M."/>
            <person name="Cuomo C."/>
            <person name="Ma L.-J."/>
            <person name="Henn M.R."/>
            <person name="Sil A."/>
            <person name="Goldman B."/>
            <person name="Young S.K."/>
            <person name="Kodira C.D."/>
            <person name="Zeng Q."/>
            <person name="Koehrsen M."/>
            <person name="Alvarado L."/>
            <person name="Berlin A."/>
            <person name="Borenstein D."/>
            <person name="Chen Z."/>
            <person name="Engels R."/>
            <person name="Freedman E."/>
            <person name="Gellesch M."/>
            <person name="Goldberg J."/>
            <person name="Griggs A."/>
            <person name="Gujja S."/>
            <person name="Heiman D."/>
            <person name="Hepburn T."/>
            <person name="Howarth C."/>
            <person name="Jen D."/>
            <person name="Larson L."/>
            <person name="Lewis B."/>
            <person name="Mehta T."/>
            <person name="Park D."/>
            <person name="Pearson M."/>
            <person name="Roberts A."/>
            <person name="Saif S."/>
            <person name="Shea T."/>
            <person name="Shenoy N."/>
            <person name="Sisk P."/>
            <person name="Stolte C."/>
            <person name="Sykes S."/>
            <person name="Walk T."/>
            <person name="White J."/>
            <person name="Yandava C."/>
            <person name="Klein B."/>
            <person name="McEwen J.G."/>
            <person name="Puccia R."/>
            <person name="Goldman G.H."/>
            <person name="Felipe M.S."/>
            <person name="Nino-Vega G."/>
            <person name="San-Blas G."/>
            <person name="Taylor J."/>
            <person name="Mendoza L."/>
            <person name="Galagan J."/>
            <person name="Nusbaum C."/>
            <person name="Birren B."/>
        </authorList>
    </citation>
    <scope>NUCLEOTIDE SEQUENCE</scope>
    <source>
        <strain evidence="2">G186AR</strain>
    </source>
</reference>
<accession>C0NXW8</accession>
<dbReference type="AlphaFoldDB" id="C0NXW8"/>
<dbReference type="InterPro" id="IPR051035">
    <property type="entry name" value="Mito_inheritance_9"/>
</dbReference>
<dbReference type="InterPro" id="IPR002575">
    <property type="entry name" value="Aminoglycoside_PTrfase"/>
</dbReference>
<name>C0NXW8_AJECG</name>
<sequence length="650" mass="74526">MSGASDADHEDFYRYTGGRWLWNESMQLRNRYKRFDVAELQRIAARSVGSRTCSRMIKLAEGGSNKVFRLTMDDGTTAIARIPHPNMGPPFKTTASEVATMDFVRTVLNIPVPKVLAWSGNADNAVKSEYIIMEAAAGTQLADIWEDMEIDNKLKVVENIVLIEKKLLSLSFNRYGSLYFADDAFPGCEKVEIIGDIPRSQKREIESRFVLGPVASNDFWDRERSHMDIDRGPWETAQDYLRAIPRREIAWISYHATTEPSQNLFKTSEAQISPNAHIALYRKFSTVTDHLLPRDLELNRPTIWHCDLHSPNLFVDGDRVTSVIDWQGVWTGPLFLQARHPALVNYSGEIVLKIPDHYKDIEDESEKARIRAQVEKSILLWAYESDTKENNFLVHDVLRFPHGRTVRDVVGFSANTWDGDILPFRESLIRIVRHWKDICPEMACPITFSDEELKSHYRDAEGWNEIADFWDSLDGFVHRDGWTSNQNYEKAYKIYLEPPWLPNNRKRTTPCKLAQSILLVDKYWCPREHVMHSEIQTLILAIIGGSIAYDTELAQRPLLENIRTISLTTFGDPVSPGKVQKPTDILTCHSVRDRMRLNLAMLAITLPDFLQIAEGSEALYLSFEQKNTLSWKSSNLSSRHSNLQRALGCH</sequence>
<dbReference type="SUPFAM" id="SSF56112">
    <property type="entry name" value="Protein kinase-like (PK-like)"/>
    <property type="match status" value="1"/>
</dbReference>
<dbReference type="Proteomes" id="UP000001631">
    <property type="component" value="Unassembled WGS sequence"/>
</dbReference>
<gene>
    <name evidence="2" type="ORF">HCBG_07762</name>
</gene>
<dbReference type="FunCoup" id="C0NXW8">
    <property type="interactions" value="15"/>
</dbReference>
<dbReference type="HOGENOM" id="CLU_019189_11_1_1"/>
<dbReference type="EMBL" id="GG663376">
    <property type="protein sequence ID" value="EEH03636.1"/>
    <property type="molecule type" value="Genomic_DNA"/>
</dbReference>
<proteinExistence type="predicted"/>
<dbReference type="STRING" id="447093.C0NXW8"/>
<evidence type="ECO:0000259" key="1">
    <source>
        <dbReference type="Pfam" id="PF01636"/>
    </source>
</evidence>
<dbReference type="PANTHER" id="PTHR36091">
    <property type="entry name" value="ALTERED INHERITANCE OF MITOCHONDRIA PROTEIN 9, MITOCHONDRIAL"/>
    <property type="match status" value="1"/>
</dbReference>
<dbReference type="RefSeq" id="XP_045284117.1">
    <property type="nucleotide sequence ID" value="XM_045434811.1"/>
</dbReference>